<dbReference type="Pfam" id="PF10035">
    <property type="entry name" value="DUF2179"/>
    <property type="match status" value="1"/>
</dbReference>
<evidence type="ECO:0000313" key="8">
    <source>
        <dbReference type="EMBL" id="SHJ62002.1"/>
    </source>
</evidence>
<feature type="transmembrane region" description="Helical" evidence="6">
    <location>
        <begin position="110"/>
        <end position="133"/>
    </location>
</feature>
<evidence type="ECO:0000256" key="1">
    <source>
        <dbReference type="ARBA" id="ARBA00004651"/>
    </source>
</evidence>
<evidence type="ECO:0000256" key="2">
    <source>
        <dbReference type="ARBA" id="ARBA00022475"/>
    </source>
</evidence>
<evidence type="ECO:0000256" key="3">
    <source>
        <dbReference type="ARBA" id="ARBA00022692"/>
    </source>
</evidence>
<evidence type="ECO:0000256" key="5">
    <source>
        <dbReference type="ARBA" id="ARBA00023136"/>
    </source>
</evidence>
<feature type="transmembrane region" description="Helical" evidence="6">
    <location>
        <begin position="178"/>
        <end position="197"/>
    </location>
</feature>
<dbReference type="InterPro" id="IPR003740">
    <property type="entry name" value="YitT"/>
</dbReference>
<protein>
    <submittedName>
        <fullName evidence="8">Uncharacterized membrane-anchored protein YitT, contains DUF161 and DUF2179 domains</fullName>
    </submittedName>
</protein>
<feature type="transmembrane region" description="Helical" evidence="6">
    <location>
        <begin position="12"/>
        <end position="30"/>
    </location>
</feature>
<dbReference type="AlphaFoldDB" id="A0A1M6KSZ0"/>
<evidence type="ECO:0000256" key="4">
    <source>
        <dbReference type="ARBA" id="ARBA00022989"/>
    </source>
</evidence>
<keyword evidence="3 6" id="KW-0812">Transmembrane</keyword>
<keyword evidence="2" id="KW-1003">Cell membrane</keyword>
<keyword evidence="5 6" id="KW-0472">Membrane</keyword>
<dbReference type="PANTHER" id="PTHR33545">
    <property type="entry name" value="UPF0750 MEMBRANE PROTEIN YITT-RELATED"/>
    <property type="match status" value="1"/>
</dbReference>
<organism evidence="8 9">
    <name type="scientific">Paramaledivibacter caminithermalis (strain DSM 15212 / CIP 107654 / DViRD3)</name>
    <name type="common">Clostridium caminithermale</name>
    <dbReference type="NCBI Taxonomy" id="1121301"/>
    <lineage>
        <taxon>Bacteria</taxon>
        <taxon>Bacillati</taxon>
        <taxon>Bacillota</taxon>
        <taxon>Clostridia</taxon>
        <taxon>Peptostreptococcales</taxon>
        <taxon>Caminicellaceae</taxon>
        <taxon>Paramaledivibacter</taxon>
    </lineage>
</organism>
<dbReference type="PIRSF" id="PIRSF006483">
    <property type="entry name" value="Membrane_protein_YitT"/>
    <property type="match status" value="1"/>
</dbReference>
<comment type="subcellular location">
    <subcellularLocation>
        <location evidence="1">Cell membrane</location>
        <topology evidence="1">Multi-pass membrane protein</topology>
    </subcellularLocation>
</comment>
<evidence type="ECO:0000313" key="9">
    <source>
        <dbReference type="Proteomes" id="UP000184465"/>
    </source>
</evidence>
<feature type="transmembrane region" description="Helical" evidence="6">
    <location>
        <begin position="60"/>
        <end position="80"/>
    </location>
</feature>
<dbReference type="PANTHER" id="PTHR33545:SF9">
    <property type="entry name" value="UPF0750 MEMBRANE PROTEIN YITE"/>
    <property type="match status" value="1"/>
</dbReference>
<evidence type="ECO:0000256" key="6">
    <source>
        <dbReference type="SAM" id="Phobius"/>
    </source>
</evidence>
<dbReference type="RefSeq" id="WP_073146818.1">
    <property type="nucleotide sequence ID" value="NZ_FRAG01000004.1"/>
</dbReference>
<evidence type="ECO:0000259" key="7">
    <source>
        <dbReference type="Pfam" id="PF10035"/>
    </source>
</evidence>
<dbReference type="InterPro" id="IPR051461">
    <property type="entry name" value="UPF0750_membrane"/>
</dbReference>
<dbReference type="CDD" id="cd16380">
    <property type="entry name" value="YitT_C"/>
    <property type="match status" value="1"/>
</dbReference>
<accession>A0A1M6KSZ0</accession>
<dbReference type="InterPro" id="IPR019264">
    <property type="entry name" value="DUF2179"/>
</dbReference>
<dbReference type="Gene3D" id="3.30.70.120">
    <property type="match status" value="1"/>
</dbReference>
<name>A0A1M6KSZ0_PARC5</name>
<reference evidence="8 9" key="1">
    <citation type="submission" date="2016-11" db="EMBL/GenBank/DDBJ databases">
        <authorList>
            <person name="Jaros S."/>
            <person name="Januszkiewicz K."/>
            <person name="Wedrychowicz H."/>
        </authorList>
    </citation>
    <scope>NUCLEOTIDE SEQUENCE [LARGE SCALE GENOMIC DNA]</scope>
    <source>
        <strain evidence="8 9">DSM 15212</strain>
    </source>
</reference>
<dbReference type="OrthoDB" id="3180973at2"/>
<dbReference type="GO" id="GO:0005886">
    <property type="term" value="C:plasma membrane"/>
    <property type="evidence" value="ECO:0007669"/>
    <property type="project" value="UniProtKB-SubCell"/>
</dbReference>
<dbReference type="STRING" id="1121301.SAMN02745912_00519"/>
<dbReference type="InterPro" id="IPR015867">
    <property type="entry name" value="N-reg_PII/ATP_PRibTrfase_C"/>
</dbReference>
<dbReference type="EMBL" id="FRAG01000004">
    <property type="protein sequence ID" value="SHJ62002.1"/>
    <property type="molecule type" value="Genomic_DNA"/>
</dbReference>
<keyword evidence="9" id="KW-1185">Reference proteome</keyword>
<sequence length="288" mass="30886">MKGRWYKLLFDYLSITLGAFLMAVGLLFFLEPNTIAPGGVTGLAIVIQKVSGIPIDVTNLAINIPLFILGIIVLGGAFGAKTAYGTGMLSLFIRILIIAFGSNIKATNDLLLASIFGGVILGIGIGLVFITGGTTGGTDLAGAILNKYIPNLSTAKLMMIIDLIIVASAGVVNKNIETSLYSIIALYILVKVADFIVEGLNYSKAFYIITDYSEEISKEIFRELDRGATSLKGKGMYTGKDRDVLLCVVNRAQVAKLKKIVYSIDNKAFIMVTTIHEVLGEGFAEINK</sequence>
<feature type="transmembrane region" description="Helical" evidence="6">
    <location>
        <begin position="154"/>
        <end position="172"/>
    </location>
</feature>
<dbReference type="Proteomes" id="UP000184465">
    <property type="component" value="Unassembled WGS sequence"/>
</dbReference>
<dbReference type="Pfam" id="PF02588">
    <property type="entry name" value="YitT_membrane"/>
    <property type="match status" value="1"/>
</dbReference>
<keyword evidence="4 6" id="KW-1133">Transmembrane helix</keyword>
<feature type="transmembrane region" description="Helical" evidence="6">
    <location>
        <begin position="87"/>
        <end position="104"/>
    </location>
</feature>
<gene>
    <name evidence="8" type="ORF">SAMN02745912_00519</name>
</gene>
<feature type="domain" description="DUF2179" evidence="7">
    <location>
        <begin position="226"/>
        <end position="280"/>
    </location>
</feature>
<proteinExistence type="predicted"/>